<comment type="caution">
    <text evidence="2">The sequence shown here is derived from an EMBL/GenBank/DDBJ whole genome shotgun (WGS) entry which is preliminary data.</text>
</comment>
<evidence type="ECO:0000313" key="2">
    <source>
        <dbReference type="EMBL" id="GIX80917.1"/>
    </source>
</evidence>
<name>A0AAV4N7V8_CAEEX</name>
<feature type="region of interest" description="Disordered" evidence="1">
    <location>
        <begin position="17"/>
        <end position="47"/>
    </location>
</feature>
<gene>
    <name evidence="2" type="ORF">CEXT_669431</name>
</gene>
<dbReference type="EMBL" id="BPLR01020632">
    <property type="protein sequence ID" value="GIX80917.1"/>
    <property type="molecule type" value="Genomic_DNA"/>
</dbReference>
<keyword evidence="3" id="KW-1185">Reference proteome</keyword>
<evidence type="ECO:0000313" key="3">
    <source>
        <dbReference type="Proteomes" id="UP001054945"/>
    </source>
</evidence>
<reference evidence="2 3" key="1">
    <citation type="submission" date="2021-06" db="EMBL/GenBank/DDBJ databases">
        <title>Caerostris extrusa draft genome.</title>
        <authorList>
            <person name="Kono N."/>
            <person name="Arakawa K."/>
        </authorList>
    </citation>
    <scope>NUCLEOTIDE SEQUENCE [LARGE SCALE GENOMIC DNA]</scope>
</reference>
<dbReference type="AlphaFoldDB" id="A0AAV4N7V8"/>
<feature type="compositionally biased region" description="Basic and acidic residues" evidence="1">
    <location>
        <begin position="22"/>
        <end position="47"/>
    </location>
</feature>
<sequence length="83" mass="9561">MRVHPSSQDEVKVKWKMYGAKNEGKERTERHSDERSMADPLEKKREGIFRDGYSDKIIKTRRVSNHSLIAPSNEESDRLAGGC</sequence>
<organism evidence="2 3">
    <name type="scientific">Caerostris extrusa</name>
    <name type="common">Bark spider</name>
    <name type="synonym">Caerostris bankana</name>
    <dbReference type="NCBI Taxonomy" id="172846"/>
    <lineage>
        <taxon>Eukaryota</taxon>
        <taxon>Metazoa</taxon>
        <taxon>Ecdysozoa</taxon>
        <taxon>Arthropoda</taxon>
        <taxon>Chelicerata</taxon>
        <taxon>Arachnida</taxon>
        <taxon>Araneae</taxon>
        <taxon>Araneomorphae</taxon>
        <taxon>Entelegynae</taxon>
        <taxon>Araneoidea</taxon>
        <taxon>Araneidae</taxon>
        <taxon>Caerostris</taxon>
    </lineage>
</organism>
<dbReference type="Proteomes" id="UP001054945">
    <property type="component" value="Unassembled WGS sequence"/>
</dbReference>
<evidence type="ECO:0000256" key="1">
    <source>
        <dbReference type="SAM" id="MobiDB-lite"/>
    </source>
</evidence>
<protein>
    <submittedName>
        <fullName evidence="2">Uncharacterized protein</fullName>
    </submittedName>
</protein>
<accession>A0AAV4N7V8</accession>
<proteinExistence type="predicted"/>